<proteinExistence type="predicted"/>
<dbReference type="AlphaFoldDB" id="A0AAD4BVX3"/>
<name>A0AAD4BVX3_BOLED</name>
<reference evidence="2" key="1">
    <citation type="submission" date="2019-10" db="EMBL/GenBank/DDBJ databases">
        <authorList>
            <consortium name="DOE Joint Genome Institute"/>
            <person name="Kuo A."/>
            <person name="Miyauchi S."/>
            <person name="Kiss E."/>
            <person name="Drula E."/>
            <person name="Kohler A."/>
            <person name="Sanchez-Garcia M."/>
            <person name="Andreopoulos B."/>
            <person name="Barry K.W."/>
            <person name="Bonito G."/>
            <person name="Buee M."/>
            <person name="Carver A."/>
            <person name="Chen C."/>
            <person name="Cichocki N."/>
            <person name="Clum A."/>
            <person name="Culley D."/>
            <person name="Crous P.W."/>
            <person name="Fauchery L."/>
            <person name="Girlanda M."/>
            <person name="Hayes R."/>
            <person name="Keri Z."/>
            <person name="LaButti K."/>
            <person name="Lipzen A."/>
            <person name="Lombard V."/>
            <person name="Magnuson J."/>
            <person name="Maillard F."/>
            <person name="Morin E."/>
            <person name="Murat C."/>
            <person name="Nolan M."/>
            <person name="Ohm R."/>
            <person name="Pangilinan J."/>
            <person name="Pereira M."/>
            <person name="Perotto S."/>
            <person name="Peter M."/>
            <person name="Riley R."/>
            <person name="Sitrit Y."/>
            <person name="Stielow B."/>
            <person name="Szollosi G."/>
            <person name="Zifcakova L."/>
            <person name="Stursova M."/>
            <person name="Spatafora J.W."/>
            <person name="Tedersoo L."/>
            <person name="Vaario L.-M."/>
            <person name="Yamada A."/>
            <person name="Yan M."/>
            <person name="Wang P."/>
            <person name="Xu J."/>
            <person name="Bruns T."/>
            <person name="Baldrian P."/>
            <person name="Vilgalys R."/>
            <person name="Henrissat B."/>
            <person name="Grigoriev I.V."/>
            <person name="Hibbett D."/>
            <person name="Nagy L.G."/>
            <person name="Martin F.M."/>
        </authorList>
    </citation>
    <scope>NUCLEOTIDE SEQUENCE</scope>
    <source>
        <strain evidence="2">BED1</strain>
    </source>
</reference>
<keyword evidence="1" id="KW-0732">Signal</keyword>
<gene>
    <name evidence="2" type="ORF">L210DRAFT_101561</name>
</gene>
<evidence type="ECO:0000313" key="3">
    <source>
        <dbReference type="Proteomes" id="UP001194468"/>
    </source>
</evidence>
<reference evidence="2" key="2">
    <citation type="journal article" date="2020" name="Nat. Commun.">
        <title>Large-scale genome sequencing of mycorrhizal fungi provides insights into the early evolution of symbiotic traits.</title>
        <authorList>
            <person name="Miyauchi S."/>
            <person name="Kiss E."/>
            <person name="Kuo A."/>
            <person name="Drula E."/>
            <person name="Kohler A."/>
            <person name="Sanchez-Garcia M."/>
            <person name="Morin E."/>
            <person name="Andreopoulos B."/>
            <person name="Barry K.W."/>
            <person name="Bonito G."/>
            <person name="Buee M."/>
            <person name="Carver A."/>
            <person name="Chen C."/>
            <person name="Cichocki N."/>
            <person name="Clum A."/>
            <person name="Culley D."/>
            <person name="Crous P.W."/>
            <person name="Fauchery L."/>
            <person name="Girlanda M."/>
            <person name="Hayes R.D."/>
            <person name="Keri Z."/>
            <person name="LaButti K."/>
            <person name="Lipzen A."/>
            <person name="Lombard V."/>
            <person name="Magnuson J."/>
            <person name="Maillard F."/>
            <person name="Murat C."/>
            <person name="Nolan M."/>
            <person name="Ohm R.A."/>
            <person name="Pangilinan J."/>
            <person name="Pereira M.F."/>
            <person name="Perotto S."/>
            <person name="Peter M."/>
            <person name="Pfister S."/>
            <person name="Riley R."/>
            <person name="Sitrit Y."/>
            <person name="Stielow J.B."/>
            <person name="Szollosi G."/>
            <person name="Zifcakova L."/>
            <person name="Stursova M."/>
            <person name="Spatafora J.W."/>
            <person name="Tedersoo L."/>
            <person name="Vaario L.M."/>
            <person name="Yamada A."/>
            <person name="Yan M."/>
            <person name="Wang P."/>
            <person name="Xu J."/>
            <person name="Bruns T."/>
            <person name="Baldrian P."/>
            <person name="Vilgalys R."/>
            <person name="Dunand C."/>
            <person name="Henrissat B."/>
            <person name="Grigoriev I.V."/>
            <person name="Hibbett D."/>
            <person name="Nagy L.G."/>
            <person name="Martin F.M."/>
        </authorList>
    </citation>
    <scope>NUCLEOTIDE SEQUENCE</scope>
    <source>
        <strain evidence="2">BED1</strain>
    </source>
</reference>
<feature type="signal peptide" evidence="1">
    <location>
        <begin position="1"/>
        <end position="19"/>
    </location>
</feature>
<organism evidence="2 3">
    <name type="scientific">Boletus edulis BED1</name>
    <dbReference type="NCBI Taxonomy" id="1328754"/>
    <lineage>
        <taxon>Eukaryota</taxon>
        <taxon>Fungi</taxon>
        <taxon>Dikarya</taxon>
        <taxon>Basidiomycota</taxon>
        <taxon>Agaricomycotina</taxon>
        <taxon>Agaricomycetes</taxon>
        <taxon>Agaricomycetidae</taxon>
        <taxon>Boletales</taxon>
        <taxon>Boletineae</taxon>
        <taxon>Boletaceae</taxon>
        <taxon>Boletoideae</taxon>
        <taxon>Boletus</taxon>
    </lineage>
</organism>
<dbReference type="EMBL" id="WHUW01000010">
    <property type="protein sequence ID" value="KAF8441564.1"/>
    <property type="molecule type" value="Genomic_DNA"/>
</dbReference>
<protein>
    <submittedName>
        <fullName evidence="2">Uncharacterized protein</fullName>
    </submittedName>
</protein>
<evidence type="ECO:0000256" key="1">
    <source>
        <dbReference type="SAM" id="SignalP"/>
    </source>
</evidence>
<dbReference type="Proteomes" id="UP001194468">
    <property type="component" value="Unassembled WGS sequence"/>
</dbReference>
<feature type="chain" id="PRO_5042099789" evidence="1">
    <location>
        <begin position="20"/>
        <end position="101"/>
    </location>
</feature>
<sequence length="101" mass="11557">MPLVLLLFLLWADQPTVHDLETRAQVNIFIREPVGYQIVPEHRPQPGNACLRHLILYPTTGNNTRVPDKFIKSAPSNPISIILEDHISMRPGWLRDKVNVL</sequence>
<accession>A0AAD4BVX3</accession>
<comment type="caution">
    <text evidence="2">The sequence shown here is derived from an EMBL/GenBank/DDBJ whole genome shotgun (WGS) entry which is preliminary data.</text>
</comment>
<keyword evidence="3" id="KW-1185">Reference proteome</keyword>
<evidence type="ECO:0000313" key="2">
    <source>
        <dbReference type="EMBL" id="KAF8441564.1"/>
    </source>
</evidence>